<evidence type="ECO:0000256" key="6">
    <source>
        <dbReference type="ARBA" id="ARBA00011738"/>
    </source>
</evidence>
<evidence type="ECO:0000256" key="4">
    <source>
        <dbReference type="ARBA" id="ARBA00002931"/>
    </source>
</evidence>
<feature type="binding site" evidence="18">
    <location>
        <position position="192"/>
    </location>
    <ligand>
        <name>thiamine diphosphate</name>
        <dbReference type="ChEBI" id="CHEBI:58937"/>
    </ligand>
</feature>
<keyword evidence="11" id="KW-0106">Calcium</keyword>
<keyword evidence="10 19" id="KW-0479">Metal-binding</keyword>
<dbReference type="PANTHER" id="PTHR43522">
    <property type="entry name" value="TRANSKETOLASE"/>
    <property type="match status" value="1"/>
</dbReference>
<evidence type="ECO:0000256" key="20">
    <source>
        <dbReference type="PIRSR" id="PIRSR605478-5"/>
    </source>
</evidence>
<evidence type="ECO:0000313" key="23">
    <source>
        <dbReference type="Proteomes" id="UP000548423"/>
    </source>
</evidence>
<feature type="domain" description="Transketolase-like pyrimidine-binding" evidence="21">
    <location>
        <begin position="357"/>
        <end position="528"/>
    </location>
</feature>
<evidence type="ECO:0000256" key="11">
    <source>
        <dbReference type="ARBA" id="ARBA00022837"/>
    </source>
</evidence>
<evidence type="ECO:0000256" key="8">
    <source>
        <dbReference type="ARBA" id="ARBA00016662"/>
    </source>
</evidence>
<dbReference type="CDD" id="cd02012">
    <property type="entry name" value="TPP_TK"/>
    <property type="match status" value="1"/>
</dbReference>
<dbReference type="GO" id="GO:0005829">
    <property type="term" value="C:cytosol"/>
    <property type="evidence" value="ECO:0007669"/>
    <property type="project" value="TreeGrafter"/>
</dbReference>
<dbReference type="EC" id="2.2.1.1" evidence="7 15"/>
<feature type="binding site" evidence="17">
    <location>
        <position position="33"/>
    </location>
    <ligand>
        <name>substrate</name>
    </ligand>
</feature>
<evidence type="ECO:0000256" key="9">
    <source>
        <dbReference type="ARBA" id="ARBA00022679"/>
    </source>
</evidence>
<feature type="binding site" evidence="17">
    <location>
        <position position="464"/>
    </location>
    <ligand>
        <name>substrate</name>
    </ligand>
</feature>
<dbReference type="CDD" id="cd07033">
    <property type="entry name" value="TPP_PYR_DXS_TK_like"/>
    <property type="match status" value="1"/>
</dbReference>
<gene>
    <name evidence="22" type="ORF">F4694_005848</name>
</gene>
<feature type="active site" description="Proton donor" evidence="16">
    <location>
        <position position="414"/>
    </location>
</feature>
<dbReference type="FunFam" id="3.40.50.920:FF:000003">
    <property type="entry name" value="Transketolase"/>
    <property type="match status" value="1"/>
</dbReference>
<dbReference type="Gene3D" id="3.40.50.970">
    <property type="match status" value="2"/>
</dbReference>
<dbReference type="Pfam" id="PF22613">
    <property type="entry name" value="Transketolase_C_1"/>
    <property type="match status" value="1"/>
</dbReference>
<feature type="binding site" evidence="17">
    <location>
        <position position="360"/>
    </location>
    <ligand>
        <name>substrate</name>
    </ligand>
</feature>
<dbReference type="InterPro" id="IPR055152">
    <property type="entry name" value="Transketolase-like_C_2"/>
</dbReference>
<name>A0A852TLF2_9BACI</name>
<evidence type="ECO:0000313" key="22">
    <source>
        <dbReference type="EMBL" id="NYE08991.1"/>
    </source>
</evidence>
<feature type="binding site" evidence="18">
    <location>
        <begin position="121"/>
        <end position="123"/>
    </location>
    <ligand>
        <name>thiamine diphosphate</name>
        <dbReference type="ChEBI" id="CHEBI:58937"/>
    </ligand>
</feature>
<dbReference type="Pfam" id="PF00456">
    <property type="entry name" value="Transketolase_N"/>
    <property type="match status" value="1"/>
</dbReference>
<evidence type="ECO:0000256" key="3">
    <source>
        <dbReference type="ARBA" id="ARBA00001941"/>
    </source>
</evidence>
<evidence type="ECO:0000256" key="7">
    <source>
        <dbReference type="ARBA" id="ARBA00013152"/>
    </source>
</evidence>
<keyword evidence="13 18" id="KW-0786">Thiamine pyrophosphate</keyword>
<evidence type="ECO:0000256" key="18">
    <source>
        <dbReference type="PIRSR" id="PIRSR605478-3"/>
    </source>
</evidence>
<comment type="cofactor">
    <cofactor evidence="19">
        <name>Mg(2+)</name>
        <dbReference type="ChEBI" id="CHEBI:18420"/>
    </cofactor>
    <text evidence="19">Binds 1 Mg(2+) ion per subunit. Can also utilize other divalent metal cations, such as Ca(2+), Mn(2+) and Co(2+).</text>
</comment>
<feature type="site" description="Important for catalytic activity" evidence="20">
    <location>
        <position position="268"/>
    </location>
</feature>
<evidence type="ECO:0000256" key="1">
    <source>
        <dbReference type="ARBA" id="ARBA00001913"/>
    </source>
</evidence>
<comment type="cofactor">
    <cofactor evidence="18">
        <name>thiamine diphosphate</name>
        <dbReference type="ChEBI" id="CHEBI:58937"/>
    </cofactor>
    <text evidence="18">Binds 1 thiamine pyrophosphate per subunit. During the reaction, the substrate forms a covalent intermediate with the cofactor.</text>
</comment>
<dbReference type="GO" id="GO:0006098">
    <property type="term" value="P:pentose-phosphate shunt"/>
    <property type="evidence" value="ECO:0007669"/>
    <property type="project" value="TreeGrafter"/>
</dbReference>
<feature type="binding site" evidence="19">
    <location>
        <position position="194"/>
    </location>
    <ligand>
        <name>Mg(2+)</name>
        <dbReference type="ChEBI" id="CHEBI:18420"/>
    </ligand>
</feature>
<dbReference type="SUPFAM" id="SSF52518">
    <property type="entry name" value="Thiamin diphosphate-binding fold (THDP-binding)"/>
    <property type="match status" value="2"/>
</dbReference>
<dbReference type="EMBL" id="JACCBX010000017">
    <property type="protein sequence ID" value="NYE08991.1"/>
    <property type="molecule type" value="Genomic_DNA"/>
</dbReference>
<comment type="cofactor">
    <cofactor evidence="2">
        <name>Mn(2+)</name>
        <dbReference type="ChEBI" id="CHEBI:29035"/>
    </cofactor>
</comment>
<evidence type="ECO:0000256" key="14">
    <source>
        <dbReference type="ARBA" id="ARBA00049473"/>
    </source>
</evidence>
<organism evidence="22 23">
    <name type="scientific">Neobacillus niacini</name>
    <dbReference type="NCBI Taxonomy" id="86668"/>
    <lineage>
        <taxon>Bacteria</taxon>
        <taxon>Bacillati</taxon>
        <taxon>Bacillota</taxon>
        <taxon>Bacilli</taxon>
        <taxon>Bacillales</taxon>
        <taxon>Bacillaceae</taxon>
        <taxon>Neobacillus</taxon>
    </lineage>
</organism>
<evidence type="ECO:0000256" key="5">
    <source>
        <dbReference type="ARBA" id="ARBA00007131"/>
    </source>
</evidence>
<dbReference type="FunFam" id="3.40.50.970:FF:000004">
    <property type="entry name" value="Transketolase"/>
    <property type="match status" value="1"/>
</dbReference>
<dbReference type="GO" id="GO:0004802">
    <property type="term" value="F:transketolase activity"/>
    <property type="evidence" value="ECO:0007669"/>
    <property type="project" value="UniProtKB-UniRule"/>
</dbReference>
<dbReference type="SMART" id="SM00861">
    <property type="entry name" value="Transket_pyr"/>
    <property type="match status" value="1"/>
</dbReference>
<feature type="binding site" evidence="18">
    <location>
        <position position="163"/>
    </location>
    <ligand>
        <name>thiamine diphosphate</name>
        <dbReference type="ChEBI" id="CHEBI:58937"/>
    </ligand>
</feature>
<accession>A0A852TLF2</accession>
<dbReference type="PANTHER" id="PTHR43522:SF2">
    <property type="entry name" value="TRANSKETOLASE 1-RELATED"/>
    <property type="match status" value="1"/>
</dbReference>
<dbReference type="NCBIfam" id="TIGR00232">
    <property type="entry name" value="tktlase_bact"/>
    <property type="match status" value="1"/>
</dbReference>
<comment type="similarity">
    <text evidence="5">Belongs to the transketolase family.</text>
</comment>
<feature type="site" description="Important for catalytic activity" evidence="20">
    <location>
        <position position="33"/>
    </location>
</feature>
<evidence type="ECO:0000256" key="2">
    <source>
        <dbReference type="ARBA" id="ARBA00001936"/>
    </source>
</evidence>
<evidence type="ECO:0000256" key="15">
    <source>
        <dbReference type="NCBIfam" id="TIGR00232"/>
    </source>
</evidence>
<reference evidence="23" key="2">
    <citation type="submission" date="2020-08" db="EMBL/GenBank/DDBJ databases">
        <title>The Agave Microbiome: Exploring the role of microbial communities in plant adaptations to desert environments.</title>
        <authorList>
            <person name="Partida-Martinez L.P."/>
        </authorList>
    </citation>
    <scope>NUCLEOTIDE SEQUENCE [LARGE SCALE GENOMIC DNA]</scope>
    <source>
        <strain evidence="23">AT2.8</strain>
    </source>
</reference>
<comment type="catalytic activity">
    <reaction evidence="14">
        <text>D-sedoheptulose 7-phosphate + D-glyceraldehyde 3-phosphate = aldehydo-D-ribose 5-phosphate + D-xylulose 5-phosphate</text>
        <dbReference type="Rhea" id="RHEA:10508"/>
        <dbReference type="ChEBI" id="CHEBI:57483"/>
        <dbReference type="ChEBI" id="CHEBI:57737"/>
        <dbReference type="ChEBI" id="CHEBI:58273"/>
        <dbReference type="ChEBI" id="CHEBI:59776"/>
        <dbReference type="EC" id="2.2.1.1"/>
    </reaction>
</comment>
<feature type="binding site" evidence="17">
    <location>
        <position position="387"/>
    </location>
    <ligand>
        <name>substrate</name>
    </ligand>
</feature>
<evidence type="ECO:0000259" key="21">
    <source>
        <dbReference type="SMART" id="SM00861"/>
    </source>
</evidence>
<feature type="binding site" evidence="17">
    <location>
        <position position="268"/>
    </location>
    <ligand>
        <name>substrate</name>
    </ligand>
</feature>
<dbReference type="SUPFAM" id="SSF52922">
    <property type="entry name" value="TK C-terminal domain-like"/>
    <property type="match status" value="1"/>
</dbReference>
<dbReference type="Gene3D" id="3.40.50.920">
    <property type="match status" value="1"/>
</dbReference>
<dbReference type="FunFam" id="3.40.50.970:FF:000045">
    <property type="entry name" value="Transketolase"/>
    <property type="match status" value="1"/>
</dbReference>
<evidence type="ECO:0000256" key="17">
    <source>
        <dbReference type="PIRSR" id="PIRSR605478-2"/>
    </source>
</evidence>
<evidence type="ECO:0000256" key="16">
    <source>
        <dbReference type="PIRSR" id="PIRSR605478-1"/>
    </source>
</evidence>
<evidence type="ECO:0000256" key="12">
    <source>
        <dbReference type="ARBA" id="ARBA00022842"/>
    </source>
</evidence>
<dbReference type="Pfam" id="PF02779">
    <property type="entry name" value="Transket_pyr"/>
    <property type="match status" value="1"/>
</dbReference>
<comment type="cofactor">
    <cofactor evidence="1">
        <name>Ca(2+)</name>
        <dbReference type="ChEBI" id="CHEBI:29108"/>
    </cofactor>
</comment>
<feature type="binding site" evidence="17">
    <location>
        <position position="523"/>
    </location>
    <ligand>
        <name>substrate</name>
    </ligand>
</feature>
<evidence type="ECO:0000256" key="10">
    <source>
        <dbReference type="ARBA" id="ARBA00022723"/>
    </source>
</evidence>
<dbReference type="Proteomes" id="UP000548423">
    <property type="component" value="Unassembled WGS sequence"/>
</dbReference>
<dbReference type="InterPro" id="IPR005478">
    <property type="entry name" value="Transketolase_bac-like"/>
</dbReference>
<dbReference type="GO" id="GO:0046872">
    <property type="term" value="F:metal ion binding"/>
    <property type="evidence" value="ECO:0007669"/>
    <property type="project" value="UniProtKB-KW"/>
</dbReference>
<reference evidence="23" key="1">
    <citation type="submission" date="2020-07" db="EMBL/GenBank/DDBJ databases">
        <authorList>
            <person name="Partida-Martinez L."/>
            <person name="Huntemann M."/>
            <person name="Clum A."/>
            <person name="Wang J."/>
            <person name="Palaniappan K."/>
            <person name="Ritter S."/>
            <person name="Chen I.-M."/>
            <person name="Stamatis D."/>
            <person name="Reddy T."/>
            <person name="O'Malley R."/>
            <person name="Daum C."/>
            <person name="Shapiro N."/>
            <person name="Ivanova N."/>
            <person name="Kyrpides N."/>
            <person name="Woyke T."/>
        </authorList>
    </citation>
    <scope>NUCLEOTIDE SEQUENCE [LARGE SCALE GENOMIC DNA]</scope>
    <source>
        <strain evidence="23">AT2.8</strain>
    </source>
</reference>
<dbReference type="AlphaFoldDB" id="A0A852TLF2"/>
<comment type="caution">
    <text evidence="22">The sequence shown here is derived from an EMBL/GenBank/DDBJ whole genome shotgun (WGS) entry which is preliminary data.</text>
</comment>
<feature type="binding site" evidence="17">
    <location>
        <position position="472"/>
    </location>
    <ligand>
        <name>substrate</name>
    </ligand>
</feature>
<evidence type="ECO:0000256" key="13">
    <source>
        <dbReference type="ARBA" id="ARBA00023052"/>
    </source>
</evidence>
<feature type="binding site" evidence="17">
    <location>
        <position position="476"/>
    </location>
    <ligand>
        <name>substrate</name>
    </ligand>
</feature>
<feature type="binding site" evidence="19">
    <location>
        <position position="192"/>
    </location>
    <ligand>
        <name>Mg(2+)</name>
        <dbReference type="ChEBI" id="CHEBI:18420"/>
    </ligand>
</feature>
<comment type="subunit">
    <text evidence="6">Homodimer.</text>
</comment>
<feature type="binding site" evidence="18">
    <location>
        <position position="73"/>
    </location>
    <ligand>
        <name>thiamine diphosphate</name>
        <dbReference type="ChEBI" id="CHEBI:58937"/>
    </ligand>
</feature>
<dbReference type="InterPro" id="IPR033247">
    <property type="entry name" value="Transketolase_fam"/>
</dbReference>
<proteinExistence type="inferred from homology"/>
<feature type="binding site" evidence="18">
    <location>
        <position position="440"/>
    </location>
    <ligand>
        <name>thiamine diphosphate</name>
        <dbReference type="ChEBI" id="CHEBI:58937"/>
    </ligand>
</feature>
<dbReference type="InterPro" id="IPR005474">
    <property type="entry name" value="Transketolase_N"/>
</dbReference>
<keyword evidence="12 19" id="KW-0460">Magnesium</keyword>
<comment type="cofactor">
    <cofactor evidence="3">
        <name>Co(2+)</name>
        <dbReference type="ChEBI" id="CHEBI:48828"/>
    </cofactor>
</comment>
<sequence>MMVNVTNNSVAEMSVTTLRTLCLDSVEHVKHGHLGMPLGAAPMAYVLWKEKMRHNPKNPNWFNRDRFVLTSGHGSILLYSLLHLSGYDLTIDDLKGFRKLNSRTPGHPEVHVTPGVEATTGPLGQGLSLTVGMAIAEAHLAAKFNRDGFNIIDHYTYTICGDGDLMEGVAQEAVSLAGQLGLGRLIVLYDSNDVTSDGPVEVSNTEDIKGKFEAMGWQVLRVEDGNDLNRIAATIDKARACHDQPTLIEVKNVIGFGSPNLQGTEKIHSNPVGADESKRIKQSYGWQYEELIYVPDEVRSSFSEIIENGRKEEEKWNHLFDSYKQTYPKLAEELYRTIHDGFSLSEKAIRKFKPSKMATRTASGEMLNSIYQDIPTLLGGSADLASSNKTTINQLPFMKKGDYLGPNIHFGVREFAMASILTGAVLHGGIKGYCGTFLVFADYMRSAIRHSALMEIPMTYIFTHDSILLGQDGPTHQPIEHLISLRAMPNLIVIRPADANETAAAWKIAIESKKTPVVLALGRHDVPVLENASFEGVRRGAYVISPSTAEPVGIIIATGSDVELALEAQDILREKGIEVNVVSMPSWELFEAQDNDYKQQVLPPRLKKRLSVEMGSSYGWERYVGPEGTVMSIDQFGASGPGDDLARSLNFTVEHIVKKMERLIGM</sequence>
<dbReference type="InterPro" id="IPR005475">
    <property type="entry name" value="Transketolase-like_Pyr-bd"/>
</dbReference>
<evidence type="ECO:0000256" key="19">
    <source>
        <dbReference type="PIRSR" id="PIRSR605478-4"/>
    </source>
</evidence>
<dbReference type="InterPro" id="IPR009014">
    <property type="entry name" value="Transketo_C/PFOR_II"/>
</dbReference>
<comment type="function">
    <text evidence="4">Catalyzes the transfer of a two-carbon ketol group from a ketose donor to an aldose acceptor, via a covalent intermediate with the cofactor thiamine pyrophosphate.</text>
</comment>
<protein>
    <recommendedName>
        <fullName evidence="8 15">Transketolase</fullName>
        <ecNumber evidence="7 15">2.2.1.1</ecNumber>
    </recommendedName>
</protein>
<feature type="binding site" evidence="19">
    <location>
        <position position="162"/>
    </location>
    <ligand>
        <name>Mg(2+)</name>
        <dbReference type="ChEBI" id="CHEBI:18420"/>
    </ligand>
</feature>
<feature type="binding site" evidence="18">
    <location>
        <position position="268"/>
    </location>
    <ligand>
        <name>thiamine diphosphate</name>
        <dbReference type="ChEBI" id="CHEBI:58937"/>
    </ligand>
</feature>
<dbReference type="InterPro" id="IPR029061">
    <property type="entry name" value="THDP-binding"/>
</dbReference>
<keyword evidence="9 22" id="KW-0808">Transferase</keyword>